<reference evidence="2 3" key="1">
    <citation type="journal article" date="2024" name="ISME J.">
        <title>Tailless and filamentous prophages are predominant in marine Vibrio.</title>
        <authorList>
            <person name="Steensen K."/>
            <person name="Seneca J."/>
            <person name="Bartlau N."/>
            <person name="Yu X.A."/>
            <person name="Hussain F.A."/>
            <person name="Polz M.F."/>
        </authorList>
    </citation>
    <scope>NUCLEOTIDE SEQUENCE [LARGE SCALE GENOMIC DNA]</scope>
    <source>
        <strain evidence="2 3">10N.222.51.A1</strain>
    </source>
</reference>
<evidence type="ECO:0000313" key="2">
    <source>
        <dbReference type="EMBL" id="MFA0568693.1"/>
    </source>
</evidence>
<organism evidence="2 3">
    <name type="scientific">Vibrio gallaecicus</name>
    <dbReference type="NCBI Taxonomy" id="552386"/>
    <lineage>
        <taxon>Bacteria</taxon>
        <taxon>Pseudomonadati</taxon>
        <taxon>Pseudomonadota</taxon>
        <taxon>Gammaproteobacteria</taxon>
        <taxon>Vibrionales</taxon>
        <taxon>Vibrionaceae</taxon>
        <taxon>Vibrio</taxon>
    </lineage>
</organism>
<dbReference type="RefSeq" id="WP_372266065.1">
    <property type="nucleotide sequence ID" value="NZ_JBFRUW010000034.1"/>
</dbReference>
<feature type="region of interest" description="Disordered" evidence="1">
    <location>
        <begin position="57"/>
        <end position="80"/>
    </location>
</feature>
<dbReference type="EMBL" id="JBFRUW010000034">
    <property type="protein sequence ID" value="MFA0568693.1"/>
    <property type="molecule type" value="Genomic_DNA"/>
</dbReference>
<keyword evidence="3" id="KW-1185">Reference proteome</keyword>
<gene>
    <name evidence="2" type="ORF">AB4566_10435</name>
</gene>
<accession>A0ABV4NBH9</accession>
<name>A0ABV4NBH9_9VIBR</name>
<feature type="compositionally biased region" description="Basic and acidic residues" evidence="1">
    <location>
        <begin position="125"/>
        <end position="134"/>
    </location>
</feature>
<feature type="compositionally biased region" description="Polar residues" evidence="1">
    <location>
        <begin position="57"/>
        <end position="74"/>
    </location>
</feature>
<evidence type="ECO:0000256" key="1">
    <source>
        <dbReference type="SAM" id="MobiDB-lite"/>
    </source>
</evidence>
<sequence length="148" mass="16835">MKQLSSNLYVHSQSLIKCIEKSKSYCEYQSLLDFQDLSAFSIQRDCYDLLLRKYSQTPMARPSSPQRSMQSTETKASDCKCNKPSCITCSIRNAKERNIQSRQYSQHDYEYIAPVQGRGAYTSGELHDTGEHASDFSAEMGNDGDDLF</sequence>
<evidence type="ECO:0000313" key="3">
    <source>
        <dbReference type="Proteomes" id="UP001570417"/>
    </source>
</evidence>
<dbReference type="Proteomes" id="UP001570417">
    <property type="component" value="Unassembled WGS sequence"/>
</dbReference>
<proteinExistence type="predicted"/>
<protein>
    <submittedName>
        <fullName evidence="2">Uncharacterized protein</fullName>
    </submittedName>
</protein>
<comment type="caution">
    <text evidence="2">The sequence shown here is derived from an EMBL/GenBank/DDBJ whole genome shotgun (WGS) entry which is preliminary data.</text>
</comment>
<feature type="region of interest" description="Disordered" evidence="1">
    <location>
        <begin position="122"/>
        <end position="148"/>
    </location>
</feature>